<protein>
    <recommendedName>
        <fullName evidence="7">Sulfotransferase domain-containing protein</fullName>
    </recommendedName>
</protein>
<keyword evidence="6" id="KW-0812">Transmembrane</keyword>
<feature type="binding site" evidence="4">
    <location>
        <position position="203"/>
    </location>
    <ligand>
        <name>3'-phosphoadenylyl sulfate</name>
        <dbReference type="ChEBI" id="CHEBI:58339"/>
    </ligand>
</feature>
<feature type="transmembrane region" description="Helical" evidence="6">
    <location>
        <begin position="46"/>
        <end position="68"/>
    </location>
</feature>
<gene>
    <name evidence="8" type="ORF">ACJMK2_040994</name>
</gene>
<evidence type="ECO:0000256" key="3">
    <source>
        <dbReference type="PIRSR" id="PIRSR637359-1"/>
    </source>
</evidence>
<dbReference type="InterPro" id="IPR000863">
    <property type="entry name" value="Sulfotransferase_dom"/>
</dbReference>
<feature type="domain" description="Sulfotransferase" evidence="7">
    <location>
        <begin position="111"/>
        <end position="344"/>
    </location>
</feature>
<feature type="active site" description="For sulfotransferase activity" evidence="3">
    <location>
        <position position="120"/>
    </location>
</feature>
<feature type="disulfide bond" evidence="5">
    <location>
        <begin position="314"/>
        <end position="323"/>
    </location>
</feature>
<comment type="caution">
    <text evidence="8">The sequence shown here is derived from an EMBL/GenBank/DDBJ whole genome shotgun (WGS) entry which is preliminary data.</text>
</comment>
<evidence type="ECO:0000256" key="2">
    <source>
        <dbReference type="ARBA" id="ARBA00023180"/>
    </source>
</evidence>
<dbReference type="PANTHER" id="PTHR10605">
    <property type="entry name" value="HEPARAN SULFATE SULFOTRANSFERASE"/>
    <property type="match status" value="1"/>
</dbReference>
<dbReference type="Gene3D" id="3.40.50.300">
    <property type="entry name" value="P-loop containing nucleotide triphosphate hydrolases"/>
    <property type="match status" value="1"/>
</dbReference>
<dbReference type="PANTHER" id="PTHR10605:SF65">
    <property type="entry name" value="GH20068P"/>
    <property type="match status" value="1"/>
</dbReference>
<evidence type="ECO:0000313" key="8">
    <source>
        <dbReference type="EMBL" id="KAL3868160.1"/>
    </source>
</evidence>
<feature type="binding site" evidence="4">
    <location>
        <position position="313"/>
    </location>
    <ligand>
        <name>3'-phosphoadenylyl sulfate</name>
        <dbReference type="ChEBI" id="CHEBI:58339"/>
    </ligand>
</feature>
<evidence type="ECO:0000259" key="7">
    <source>
        <dbReference type="Pfam" id="PF00685"/>
    </source>
</evidence>
<evidence type="ECO:0000256" key="4">
    <source>
        <dbReference type="PIRSR" id="PIRSR637359-2"/>
    </source>
</evidence>
<evidence type="ECO:0000256" key="1">
    <source>
        <dbReference type="ARBA" id="ARBA00022679"/>
    </source>
</evidence>
<evidence type="ECO:0000256" key="6">
    <source>
        <dbReference type="SAM" id="Phobius"/>
    </source>
</evidence>
<keyword evidence="9" id="KW-1185">Reference proteome</keyword>
<feature type="binding site" evidence="4">
    <location>
        <begin position="328"/>
        <end position="332"/>
    </location>
    <ligand>
        <name>3'-phosphoadenylyl sulfate</name>
        <dbReference type="ChEBI" id="CHEBI:58339"/>
    </ligand>
</feature>
<dbReference type="Proteomes" id="UP001634394">
    <property type="component" value="Unassembled WGS sequence"/>
</dbReference>
<keyword evidence="6" id="KW-0472">Membrane</keyword>
<dbReference type="Pfam" id="PF00685">
    <property type="entry name" value="Sulfotransfer_1"/>
    <property type="match status" value="1"/>
</dbReference>
<evidence type="ECO:0000313" key="9">
    <source>
        <dbReference type="Proteomes" id="UP001634394"/>
    </source>
</evidence>
<proteinExistence type="predicted"/>
<feature type="binding site" evidence="4">
    <location>
        <position position="211"/>
    </location>
    <ligand>
        <name>3'-phosphoadenylyl sulfate</name>
        <dbReference type="ChEBI" id="CHEBI:58339"/>
    </ligand>
</feature>
<name>A0ABD3W2Q0_SINWO</name>
<dbReference type="FunFam" id="3.40.50.300:FF:002997">
    <property type="entry name" value="Sulfotransferase"/>
    <property type="match status" value="1"/>
</dbReference>
<dbReference type="InterPro" id="IPR027417">
    <property type="entry name" value="P-loop_NTPase"/>
</dbReference>
<feature type="binding site" evidence="4">
    <location>
        <begin position="120"/>
        <end position="124"/>
    </location>
    <ligand>
        <name>3'-phosphoadenylyl sulfate</name>
        <dbReference type="ChEBI" id="CHEBI:58339"/>
    </ligand>
</feature>
<organism evidence="8 9">
    <name type="scientific">Sinanodonta woodiana</name>
    <name type="common">Chinese pond mussel</name>
    <name type="synonym">Anodonta woodiana</name>
    <dbReference type="NCBI Taxonomy" id="1069815"/>
    <lineage>
        <taxon>Eukaryota</taxon>
        <taxon>Metazoa</taxon>
        <taxon>Spiralia</taxon>
        <taxon>Lophotrochozoa</taxon>
        <taxon>Mollusca</taxon>
        <taxon>Bivalvia</taxon>
        <taxon>Autobranchia</taxon>
        <taxon>Heteroconchia</taxon>
        <taxon>Palaeoheterodonta</taxon>
        <taxon>Unionida</taxon>
        <taxon>Unionoidea</taxon>
        <taxon>Unionidae</taxon>
        <taxon>Unioninae</taxon>
        <taxon>Sinanodonta</taxon>
    </lineage>
</organism>
<sequence>MGSWPFRYRCHVKRLWNLCMLAELDSWPLTVPEKLHRVMGVIKRQLYVTIIVFSIFLVFTFSFNSYIWSSLKIDSKLQNENLSGYGFRKLLEDGKSSADRPLVPGSQKRLPQCIIVGARKCGTRALLEFLSLHPQIKVADMEMHFFDDDENYTKGLAWYQNRMPYALPGQITIEKTPRYFIAEKVPQRIQAMNSSVKLIVILRNPSTRVVSDYAQVYANKIAKNKTVSRFEDVVIDPRTNKVNTQYKAVRISLYYYHLSRWYLYFRRHQIHIVDGDKLITHPLEEIREVEKFLGLPHGISEDRLYFNETRGFYCMKFQQGEHCLGATKGRKHPDIDPDVLQKLHVEQSLNQSERMADFTDIAKFEPIRKHGRFH</sequence>
<keyword evidence="6" id="KW-1133">Transmembrane helix</keyword>
<dbReference type="InterPro" id="IPR037359">
    <property type="entry name" value="NST/OST"/>
</dbReference>
<dbReference type="SUPFAM" id="SSF52540">
    <property type="entry name" value="P-loop containing nucleoside triphosphate hydrolases"/>
    <property type="match status" value="1"/>
</dbReference>
<evidence type="ECO:0000256" key="5">
    <source>
        <dbReference type="PIRSR" id="PIRSR637359-3"/>
    </source>
</evidence>
<reference evidence="8 9" key="1">
    <citation type="submission" date="2024-11" db="EMBL/GenBank/DDBJ databases">
        <title>Chromosome-level genome assembly of the freshwater bivalve Anodonta woodiana.</title>
        <authorList>
            <person name="Chen X."/>
        </authorList>
    </citation>
    <scope>NUCLEOTIDE SEQUENCE [LARGE SCALE GENOMIC DNA]</scope>
    <source>
        <strain evidence="8">MN2024</strain>
        <tissue evidence="8">Gills</tissue>
    </source>
</reference>
<keyword evidence="1" id="KW-0808">Transferase</keyword>
<keyword evidence="2" id="KW-0325">Glycoprotein</keyword>
<dbReference type="EMBL" id="JBJQND010000008">
    <property type="protein sequence ID" value="KAL3868160.1"/>
    <property type="molecule type" value="Genomic_DNA"/>
</dbReference>
<keyword evidence="5" id="KW-1015">Disulfide bond</keyword>
<accession>A0ABD3W2Q0</accession>
<dbReference type="GO" id="GO:0016740">
    <property type="term" value="F:transferase activity"/>
    <property type="evidence" value="ECO:0007669"/>
    <property type="project" value="UniProtKB-KW"/>
</dbReference>
<dbReference type="AlphaFoldDB" id="A0ABD3W2Q0"/>